<protein>
    <submittedName>
        <fullName evidence="1">Uncharacterized protein</fullName>
    </submittedName>
</protein>
<evidence type="ECO:0000313" key="1">
    <source>
        <dbReference type="EMBL" id="JAD61596.1"/>
    </source>
</evidence>
<proteinExistence type="predicted"/>
<reference evidence="1" key="1">
    <citation type="submission" date="2014-09" db="EMBL/GenBank/DDBJ databases">
        <authorList>
            <person name="Magalhaes I.L.F."/>
            <person name="Oliveira U."/>
            <person name="Santos F.R."/>
            <person name="Vidigal T.H.D.A."/>
            <person name="Brescovit A.D."/>
            <person name="Santos A.J."/>
        </authorList>
    </citation>
    <scope>NUCLEOTIDE SEQUENCE</scope>
    <source>
        <tissue evidence="1">Shoot tissue taken approximately 20 cm above the soil surface</tissue>
    </source>
</reference>
<reference evidence="1" key="2">
    <citation type="journal article" date="2015" name="Data Brief">
        <title>Shoot transcriptome of the giant reed, Arundo donax.</title>
        <authorList>
            <person name="Barrero R.A."/>
            <person name="Guerrero F.D."/>
            <person name="Moolhuijzen P."/>
            <person name="Goolsby J.A."/>
            <person name="Tidwell J."/>
            <person name="Bellgard S.E."/>
            <person name="Bellgard M.I."/>
        </authorList>
    </citation>
    <scope>NUCLEOTIDE SEQUENCE</scope>
    <source>
        <tissue evidence="1">Shoot tissue taken approximately 20 cm above the soil surface</tissue>
    </source>
</reference>
<dbReference type="EMBL" id="GBRH01236299">
    <property type="protein sequence ID" value="JAD61596.1"/>
    <property type="molecule type" value="Transcribed_RNA"/>
</dbReference>
<dbReference type="AlphaFoldDB" id="A0A0A9BE74"/>
<organism evidence="1">
    <name type="scientific">Arundo donax</name>
    <name type="common">Giant reed</name>
    <name type="synonym">Donax arundinaceus</name>
    <dbReference type="NCBI Taxonomy" id="35708"/>
    <lineage>
        <taxon>Eukaryota</taxon>
        <taxon>Viridiplantae</taxon>
        <taxon>Streptophyta</taxon>
        <taxon>Embryophyta</taxon>
        <taxon>Tracheophyta</taxon>
        <taxon>Spermatophyta</taxon>
        <taxon>Magnoliopsida</taxon>
        <taxon>Liliopsida</taxon>
        <taxon>Poales</taxon>
        <taxon>Poaceae</taxon>
        <taxon>PACMAD clade</taxon>
        <taxon>Arundinoideae</taxon>
        <taxon>Arundineae</taxon>
        <taxon>Arundo</taxon>
    </lineage>
</organism>
<name>A0A0A9BE74_ARUDO</name>
<sequence>MRALSLESCFLDDDCDMDSRLDDLGSFLENSPCLEKLTLRCCRFCTDSGWE</sequence>
<accession>A0A0A9BE74</accession>